<dbReference type="InterPro" id="IPR000944">
    <property type="entry name" value="Tscrpt_reg_Rrf2"/>
</dbReference>
<dbReference type="InterPro" id="IPR036390">
    <property type="entry name" value="WH_DNA-bd_sf"/>
</dbReference>
<reference evidence="2" key="1">
    <citation type="submission" date="2016-08" db="EMBL/GenBank/DDBJ databases">
        <authorList>
            <person name="Seilhamer J.J."/>
        </authorList>
    </citation>
    <scope>NUCLEOTIDE SEQUENCE</scope>
    <source>
        <strain evidence="2">86</strain>
    </source>
</reference>
<proteinExistence type="predicted"/>
<dbReference type="PROSITE" id="PS51197">
    <property type="entry name" value="HTH_RRF2_2"/>
    <property type="match status" value="1"/>
</dbReference>
<dbReference type="PANTHER" id="PTHR33221:SF5">
    <property type="entry name" value="HTH-TYPE TRANSCRIPTIONAL REGULATOR ISCR"/>
    <property type="match status" value="1"/>
</dbReference>
<dbReference type="EMBL" id="FMJD01000008">
    <property type="protein sequence ID" value="SCM76911.1"/>
    <property type="molecule type" value="Genomic_DNA"/>
</dbReference>
<dbReference type="RefSeq" id="WP_100081793.1">
    <property type="nucleotide sequence ID" value="NZ_LT608334.1"/>
</dbReference>
<dbReference type="PANTHER" id="PTHR33221">
    <property type="entry name" value="WINGED HELIX-TURN-HELIX TRANSCRIPTIONAL REGULATOR, RRF2 FAMILY"/>
    <property type="match status" value="1"/>
</dbReference>
<dbReference type="Pfam" id="PF02082">
    <property type="entry name" value="Rrf2"/>
    <property type="match status" value="1"/>
</dbReference>
<dbReference type="AlphaFoldDB" id="A0A212LH65"/>
<dbReference type="Gene3D" id="1.10.10.10">
    <property type="entry name" value="Winged helix-like DNA-binding domain superfamily/Winged helix DNA-binding domain"/>
    <property type="match status" value="1"/>
</dbReference>
<dbReference type="InterPro" id="IPR036388">
    <property type="entry name" value="WH-like_DNA-bd_sf"/>
</dbReference>
<organism evidence="2">
    <name type="scientific">uncultured Pleomorphomonas sp</name>
    <dbReference type="NCBI Taxonomy" id="442121"/>
    <lineage>
        <taxon>Bacteria</taxon>
        <taxon>Pseudomonadati</taxon>
        <taxon>Pseudomonadota</taxon>
        <taxon>Alphaproteobacteria</taxon>
        <taxon>Hyphomicrobiales</taxon>
        <taxon>Pleomorphomonadaceae</taxon>
        <taxon>Pleomorphomonas</taxon>
        <taxon>environmental samples</taxon>
    </lineage>
</organism>
<dbReference type="SUPFAM" id="SSF46785">
    <property type="entry name" value="Winged helix' DNA-binding domain"/>
    <property type="match status" value="1"/>
</dbReference>
<sequence>MLTKKGKYGLKALVHLARSEPGKAVQVAEIAARENISKKFLDAIMRDLKNAGFVRSWKGPGGGFALSRPAADIVIGPVVRALDGPLAPIACASRTAFQPCDDCGDLSTCSVRIVMTEVRDAIAEVLDRTTLADMLNKSNTAAMVLAG</sequence>
<dbReference type="GO" id="GO:0003700">
    <property type="term" value="F:DNA-binding transcription factor activity"/>
    <property type="evidence" value="ECO:0007669"/>
    <property type="project" value="TreeGrafter"/>
</dbReference>
<protein>
    <submittedName>
        <fullName evidence="2">Putative HTH-type transcriptional regulator rrf2-like</fullName>
    </submittedName>
</protein>
<dbReference type="GO" id="GO:0003677">
    <property type="term" value="F:DNA binding"/>
    <property type="evidence" value="ECO:0007669"/>
    <property type="project" value="UniProtKB-KW"/>
</dbReference>
<name>A0A212LH65_9HYPH</name>
<dbReference type="GO" id="GO:0005829">
    <property type="term" value="C:cytosol"/>
    <property type="evidence" value="ECO:0007669"/>
    <property type="project" value="TreeGrafter"/>
</dbReference>
<keyword evidence="1" id="KW-0238">DNA-binding</keyword>
<accession>A0A212LH65</accession>
<dbReference type="NCBIfam" id="TIGR00738">
    <property type="entry name" value="rrf2_super"/>
    <property type="match status" value="1"/>
</dbReference>
<evidence type="ECO:0000313" key="2">
    <source>
        <dbReference type="EMBL" id="SCM76911.1"/>
    </source>
</evidence>
<evidence type="ECO:0000256" key="1">
    <source>
        <dbReference type="ARBA" id="ARBA00023125"/>
    </source>
</evidence>
<gene>
    <name evidence="2" type="ORF">KL86PLE_40716</name>
</gene>